<evidence type="ECO:0000256" key="1">
    <source>
        <dbReference type="SAM" id="MobiDB-lite"/>
    </source>
</evidence>
<feature type="compositionally biased region" description="Low complexity" evidence="1">
    <location>
        <begin position="611"/>
        <end position="622"/>
    </location>
</feature>
<evidence type="ECO:0000313" key="4">
    <source>
        <dbReference type="Proteomes" id="UP000183809"/>
    </source>
</evidence>
<dbReference type="SUPFAM" id="SSF56112">
    <property type="entry name" value="Protein kinase-like (PK-like)"/>
    <property type="match status" value="1"/>
</dbReference>
<evidence type="ECO:0000259" key="2">
    <source>
        <dbReference type="PROSITE" id="PS50011"/>
    </source>
</evidence>
<dbReference type="AlphaFoldDB" id="A0A1J9S4Y2"/>
<keyword evidence="4" id="KW-1185">Reference proteome</keyword>
<name>A0A1J9S4Y2_9PEZI</name>
<feature type="region of interest" description="Disordered" evidence="1">
    <location>
        <begin position="611"/>
        <end position="638"/>
    </location>
</feature>
<organism evidence="3 4">
    <name type="scientific">Diplodia corticola</name>
    <dbReference type="NCBI Taxonomy" id="236234"/>
    <lineage>
        <taxon>Eukaryota</taxon>
        <taxon>Fungi</taxon>
        <taxon>Dikarya</taxon>
        <taxon>Ascomycota</taxon>
        <taxon>Pezizomycotina</taxon>
        <taxon>Dothideomycetes</taxon>
        <taxon>Dothideomycetes incertae sedis</taxon>
        <taxon>Botryosphaeriales</taxon>
        <taxon>Botryosphaeriaceae</taxon>
        <taxon>Diplodia</taxon>
    </lineage>
</organism>
<sequence>MPRKPQGENARTAYIAEKFVAEAQRRKLDGNALLQKPKKNAKRKLVENYLSRQFAALDPDEKRRYQYIAEKKWPLWFERCNAEVELDHFFPGPERVVEFEFDHFQKDKRYDPGRNRFLAKERALDSQTKQRVEDFRQKIRRSRGLCQPSAPGPIEIPDNGSGGLGNLNMAGATDIAKQEEPSRLGPAPGTWKYHRHIYRRRVNQGNYLRIQVIMYRLTDDADRTLSTMVLKKEQGVSNIACNPGKQGPSNEEGQIHTQLYAACPRYVVTLFNQSFEKEDDILNPANLHPKQRKPVQKTFKRLLTEWIPHGTLFDFISTYLTSGHLIPEPFIWYCFKVLVEVALVCWNGHAGRGVKEGWEHIVNTDIKPDNVWLCAPDPLEPMAWARRYPKPKVGDFGMSYKTHHGLDDRNHARRHRRRANPPDFRGFGTTGHMPPELLHRNAAKLTKNYRHNPTRAQHTVDRLDALLPSTPLPWPNPWPADIPAPDTSGAHSWTMVWQIGTTVWCLLATMPVGGIGGIGVGNNGAGLLFPHDVAVDFSGPERDRPARGGGGDGGVESGGGHLLHALRPAYSGRLVELAFRCLAPMPAGRVGLEELWEEVCAGCEDVGGQFPDAAGDGRPPGADGIGGPGGDEGEEEDGVRLLPNAVGFVPDKYPLGRNVLNDVSPY</sequence>
<feature type="region of interest" description="Disordered" evidence="1">
    <location>
        <begin position="144"/>
        <end position="169"/>
    </location>
</feature>
<protein>
    <submittedName>
        <fullName evidence="3">Serine threonine protein kinase</fullName>
    </submittedName>
</protein>
<dbReference type="RefSeq" id="XP_020131843.1">
    <property type="nucleotide sequence ID" value="XM_020271404.1"/>
</dbReference>
<dbReference type="Proteomes" id="UP000183809">
    <property type="component" value="Unassembled WGS sequence"/>
</dbReference>
<dbReference type="InterPro" id="IPR011009">
    <property type="entry name" value="Kinase-like_dom_sf"/>
</dbReference>
<dbReference type="GO" id="GO:0005524">
    <property type="term" value="F:ATP binding"/>
    <property type="evidence" value="ECO:0007669"/>
    <property type="project" value="InterPro"/>
</dbReference>
<keyword evidence="3" id="KW-0808">Transferase</keyword>
<accession>A0A1J9S4Y2</accession>
<comment type="caution">
    <text evidence="3">The sequence shown here is derived from an EMBL/GenBank/DDBJ whole genome shotgun (WGS) entry which is preliminary data.</text>
</comment>
<dbReference type="GO" id="GO:0004672">
    <property type="term" value="F:protein kinase activity"/>
    <property type="evidence" value="ECO:0007669"/>
    <property type="project" value="InterPro"/>
</dbReference>
<feature type="region of interest" description="Disordered" evidence="1">
    <location>
        <begin position="407"/>
        <end position="431"/>
    </location>
</feature>
<feature type="domain" description="Protein kinase" evidence="2">
    <location>
        <begin position="196"/>
        <end position="601"/>
    </location>
</feature>
<dbReference type="InterPro" id="IPR000719">
    <property type="entry name" value="Prot_kinase_dom"/>
</dbReference>
<evidence type="ECO:0000313" key="3">
    <source>
        <dbReference type="EMBL" id="OJD35583.1"/>
    </source>
</evidence>
<dbReference type="PROSITE" id="PS50011">
    <property type="entry name" value="PROTEIN_KINASE_DOM"/>
    <property type="match status" value="1"/>
</dbReference>
<dbReference type="GeneID" id="31011663"/>
<gene>
    <name evidence="3" type="ORF">BKCO1_16000134</name>
</gene>
<proteinExistence type="predicted"/>
<dbReference type="EMBL" id="MNUE01000016">
    <property type="protein sequence ID" value="OJD35583.1"/>
    <property type="molecule type" value="Genomic_DNA"/>
</dbReference>
<dbReference type="STRING" id="236234.A0A1J9S4Y2"/>
<dbReference type="OrthoDB" id="310217at2759"/>
<keyword evidence="3" id="KW-0418">Kinase</keyword>
<reference evidence="3 4" key="1">
    <citation type="submission" date="2016-10" db="EMBL/GenBank/DDBJ databases">
        <title>Proteomics and genomics reveal pathogen-plant mechanisms compatible with a hemibiotrophic lifestyle of Diplodia corticola.</title>
        <authorList>
            <person name="Fernandes I."/>
            <person name="De Jonge R."/>
            <person name="Van De Peer Y."/>
            <person name="Devreese B."/>
            <person name="Alves A."/>
            <person name="Esteves A.C."/>
        </authorList>
    </citation>
    <scope>NUCLEOTIDE SEQUENCE [LARGE SCALE GENOMIC DNA]</scope>
    <source>
        <strain evidence="3 4">CBS 112549</strain>
    </source>
</reference>
<dbReference type="Gene3D" id="1.10.510.10">
    <property type="entry name" value="Transferase(Phosphotransferase) domain 1"/>
    <property type="match status" value="1"/>
</dbReference>